<sequence>MVSMEKVRHGNGMPRFLSSRPEDGQASLGVRTSVILALWRPRQADLRGQLGLQS</sequence>
<dbReference type="EMBL" id="AJ319753">
    <property type="protein sequence ID" value="CAC85665.1"/>
    <property type="molecule type" value="mRNA"/>
</dbReference>
<reference evidence="2" key="1">
    <citation type="journal article" date="2002" name="DNA Cell Biol.">
        <title>A novel cDNA transcript inversely regulated to osteocalcin in differentiating osteoblast-like cells.</title>
        <authorList>
            <person name="Rumpler M."/>
            <person name="Varga F."/>
            <person name="Klaushofer K."/>
        </authorList>
    </citation>
    <scope>NUCLEOTIDE SEQUENCE</scope>
    <source>
        <tissue evidence="2">Bone</tissue>
    </source>
</reference>
<dbReference type="AGR" id="MGI:2686395"/>
<organism evidence="2">
    <name type="scientific">Mus musculus</name>
    <name type="common">Mouse</name>
    <dbReference type="NCBI Taxonomy" id="10090"/>
    <lineage>
        <taxon>Eukaryota</taxon>
        <taxon>Metazoa</taxon>
        <taxon>Chordata</taxon>
        <taxon>Craniata</taxon>
        <taxon>Vertebrata</taxon>
        <taxon>Euteleostomi</taxon>
        <taxon>Mammalia</taxon>
        <taxon>Eutheria</taxon>
        <taxon>Euarchontoglires</taxon>
        <taxon>Glires</taxon>
        <taxon>Rodentia</taxon>
        <taxon>Myomorpha</taxon>
        <taxon>Muroidea</taxon>
        <taxon>Muridae</taxon>
        <taxon>Murinae</taxon>
        <taxon>Mus</taxon>
        <taxon>Mus</taxon>
    </lineage>
</organism>
<name>Q8VDD1_MOUSE</name>
<proteinExistence type="evidence at transcript level"/>
<accession>Q8VDD1</accession>
<feature type="region of interest" description="Disordered" evidence="1">
    <location>
        <begin position="1"/>
        <end position="24"/>
    </location>
</feature>
<evidence type="ECO:0000256" key="1">
    <source>
        <dbReference type="SAM" id="MobiDB-lite"/>
    </source>
</evidence>
<protein>
    <submittedName>
        <fullName evidence="2">Putative Mc2 protein</fullName>
    </submittedName>
</protein>
<evidence type="ECO:0000313" key="2">
    <source>
        <dbReference type="EMBL" id="CAC85665.1"/>
    </source>
</evidence>
<dbReference type="AlphaFoldDB" id="Q8VDD1"/>